<dbReference type="RefSeq" id="WP_023388419.1">
    <property type="nucleotide sequence ID" value="NZ_AXUN02000168.1"/>
</dbReference>
<keyword evidence="2" id="KW-1185">Reference proteome</keyword>
<dbReference type="Proteomes" id="UP000017747">
    <property type="component" value="Unassembled WGS sequence"/>
</dbReference>
<comment type="caution">
    <text evidence="1">The sequence shown here is derived from an EMBL/GenBank/DDBJ whole genome shotgun (WGS) entry which is preliminary data.</text>
</comment>
<evidence type="ECO:0000313" key="1">
    <source>
        <dbReference type="EMBL" id="ETA80991.1"/>
    </source>
</evidence>
<dbReference type="AlphaFoldDB" id="V7I6S0"/>
<dbReference type="STRING" id="994573.T472_0208775"/>
<dbReference type="EMBL" id="AXUN02000168">
    <property type="protein sequence ID" value="ETA80991.1"/>
    <property type="molecule type" value="Genomic_DNA"/>
</dbReference>
<name>V7I6S0_9CLOT</name>
<dbReference type="eggNOG" id="COG1032">
    <property type="taxonomic scope" value="Bacteria"/>
</dbReference>
<organism evidence="1 2">
    <name type="scientific">Youngiibacter fragilis 232.1</name>
    <dbReference type="NCBI Taxonomy" id="994573"/>
    <lineage>
        <taxon>Bacteria</taxon>
        <taxon>Bacillati</taxon>
        <taxon>Bacillota</taxon>
        <taxon>Clostridia</taxon>
        <taxon>Eubacteriales</taxon>
        <taxon>Clostridiaceae</taxon>
        <taxon>Youngiibacter</taxon>
    </lineage>
</organism>
<gene>
    <name evidence="1" type="ORF">T472_0208775</name>
</gene>
<reference evidence="1 2" key="1">
    <citation type="journal article" date="2014" name="Genome Announc.">
        <title>Genome Sequence of Youngiibacter fragilis, the Type Strain of the Genus Youngiibacter.</title>
        <authorList>
            <person name="Wawrik C.B."/>
            <person name="Callaghan A.V."/>
            <person name="Stamps B.W."/>
            <person name="Wawrik B."/>
        </authorList>
    </citation>
    <scope>NUCLEOTIDE SEQUENCE [LARGE SCALE GENOMIC DNA]</scope>
    <source>
        <strain evidence="1 2">232.1</strain>
    </source>
</reference>
<dbReference type="PATRIC" id="fig|994573.3.peg.1624"/>
<protein>
    <recommendedName>
        <fullName evidence="3">Radical SAM protein</fullName>
    </recommendedName>
</protein>
<proteinExistence type="predicted"/>
<evidence type="ECO:0008006" key="3">
    <source>
        <dbReference type="Google" id="ProtNLM"/>
    </source>
</evidence>
<accession>V7I6S0</accession>
<evidence type="ECO:0000313" key="2">
    <source>
        <dbReference type="Proteomes" id="UP000017747"/>
    </source>
</evidence>
<sequence>MLIGILDADLIGRKRHRFPNLACMKLSHHHKMLGDEVVLKTDYGGLDVFDHIYISKVFMDTPVPDSALKLPNVSYGGTGFFYDKAPALPEVVEHQMPDYHFYDSWVAEQIAAGKKARNFSYYTDYSIGFLTRGCFRKCGFCVNQNYDRVRFHSPLSEFIDSDRKKICLLDDNFFGCSDWQRLLSELQETGRPFQFKQGLDERLLTDEKCATLFGSKYDGDYIFAFDNVADAELIEQKIKLARRYTNEVMKFYCFCGFDRTERWDLTFWRQDIFDLFTRIEILMRNRCLPYVMRFARYSESPYRGLYITIARWCNQPSFYKMKSLREFAELNGIASACFKYLSDFEESFPEVAHFYDMKYDKSDDKS</sequence>